<organism evidence="2 3">
    <name type="scientific">Steinernema glaseri</name>
    <dbReference type="NCBI Taxonomy" id="37863"/>
    <lineage>
        <taxon>Eukaryota</taxon>
        <taxon>Metazoa</taxon>
        <taxon>Ecdysozoa</taxon>
        <taxon>Nematoda</taxon>
        <taxon>Chromadorea</taxon>
        <taxon>Rhabditida</taxon>
        <taxon>Tylenchina</taxon>
        <taxon>Panagrolaimomorpha</taxon>
        <taxon>Strongyloidoidea</taxon>
        <taxon>Steinernematidae</taxon>
        <taxon>Steinernema</taxon>
    </lineage>
</organism>
<reference evidence="3" key="1">
    <citation type="submission" date="2016-11" db="UniProtKB">
        <authorList>
            <consortium name="WormBaseParasite"/>
        </authorList>
    </citation>
    <scope>IDENTIFICATION</scope>
</reference>
<dbReference type="WBParaSite" id="L893_g22183.t1">
    <property type="protein sequence ID" value="L893_g22183.t1"/>
    <property type="gene ID" value="L893_g22183"/>
</dbReference>
<accession>A0A1I7Z2R4</accession>
<feature type="compositionally biased region" description="Pro residues" evidence="1">
    <location>
        <begin position="302"/>
        <end position="326"/>
    </location>
</feature>
<protein>
    <submittedName>
        <fullName evidence="3">DB domain-containing protein</fullName>
    </submittedName>
</protein>
<feature type="compositionally biased region" description="Basic and acidic residues" evidence="1">
    <location>
        <begin position="281"/>
        <end position="290"/>
    </location>
</feature>
<feature type="region of interest" description="Disordered" evidence="1">
    <location>
        <begin position="216"/>
        <end position="330"/>
    </location>
</feature>
<name>A0A1I7Z2R4_9BILA</name>
<feature type="compositionally biased region" description="Polar residues" evidence="1">
    <location>
        <begin position="237"/>
        <end position="250"/>
    </location>
</feature>
<dbReference type="AlphaFoldDB" id="A0A1I7Z2R4"/>
<feature type="compositionally biased region" description="Acidic residues" evidence="1">
    <location>
        <begin position="252"/>
        <end position="262"/>
    </location>
</feature>
<sequence>MVLTVQGVAKVLAHGPSDTASETSENRFRGLLRGGFLHRTATAVARPKRDLLPAPFVLFWSFVFVRRLTRARSHDRVSLSSATSSDAAHGVATMTTPYRVSFVFCTLLALSHGAPPSKLVKIACQRNPSLSFCDQAAPAETEAPNRVVKVNSSTSNERDEDVRGTEKPATVTEGLFALDKDTNAGATVENTTQEILGLKTFEETVIEEKGVTTPAPLRVAVPDDPILEEPLPKAENESSTEQQDKSSNGTEIPDDPTLEEMPEDKKKDRSELGSLLRLPKKKTDEEKKTTEPVARGSDLLIVPPPLPELDIPPPLPSTPRPVPSAPEVPASHNQNGTVLVFVSRFCVDNRERFVRKCKGEITMGDIEFCKGYPLACQATDHVIPIITYCQRYYKHYDKFCARQAPSGKVADFCRAFDKYCLPETADENADPGTASPSLKRCEDVQAQARQVCNPFPSKSDQFNFLRCQQFVQHCRKFVDWV</sequence>
<evidence type="ECO:0000313" key="2">
    <source>
        <dbReference type="Proteomes" id="UP000095287"/>
    </source>
</evidence>
<evidence type="ECO:0000313" key="3">
    <source>
        <dbReference type="WBParaSite" id="L893_g22183.t1"/>
    </source>
</evidence>
<evidence type="ECO:0000256" key="1">
    <source>
        <dbReference type="SAM" id="MobiDB-lite"/>
    </source>
</evidence>
<keyword evidence="2" id="KW-1185">Reference proteome</keyword>
<dbReference type="Proteomes" id="UP000095287">
    <property type="component" value="Unplaced"/>
</dbReference>
<feature type="region of interest" description="Disordered" evidence="1">
    <location>
        <begin position="149"/>
        <end position="168"/>
    </location>
</feature>
<feature type="compositionally biased region" description="Basic and acidic residues" evidence="1">
    <location>
        <begin position="156"/>
        <end position="166"/>
    </location>
</feature>
<proteinExistence type="predicted"/>